<dbReference type="AlphaFoldDB" id="A0A382VD97"/>
<sequence>MTDEEKTEDTPEEVTSGDTVEEVTPAVEAPKPETAAPAPVSSDPLGDEKPTNPLVLVGAAVAVILLLVVIISSVSGGSPYDVPGVSPDLSDEDEDKWAEGIKAAGKSYVNFQEEKRWNEMKVSRDQGKDSIDRRSDRAKFYQDEEKVLKRNKRSENRLEFFDDNDSDLEKFKIEDIKTEEK</sequence>
<accession>A0A382VD97</accession>
<keyword evidence="2" id="KW-1133">Transmembrane helix</keyword>
<protein>
    <submittedName>
        <fullName evidence="3">Uncharacterized protein</fullName>
    </submittedName>
</protein>
<keyword evidence="2" id="KW-0472">Membrane</keyword>
<dbReference type="EMBL" id="UINC01150677">
    <property type="protein sequence ID" value="SVD43851.1"/>
    <property type="molecule type" value="Genomic_DNA"/>
</dbReference>
<feature type="region of interest" description="Disordered" evidence="1">
    <location>
        <begin position="1"/>
        <end position="52"/>
    </location>
</feature>
<gene>
    <name evidence="3" type="ORF">METZ01_LOCUS396705</name>
</gene>
<feature type="non-terminal residue" evidence="3">
    <location>
        <position position="181"/>
    </location>
</feature>
<name>A0A382VD97_9ZZZZ</name>
<evidence type="ECO:0000256" key="1">
    <source>
        <dbReference type="SAM" id="MobiDB-lite"/>
    </source>
</evidence>
<feature type="compositionally biased region" description="Low complexity" evidence="1">
    <location>
        <begin position="24"/>
        <end position="40"/>
    </location>
</feature>
<feature type="compositionally biased region" description="Acidic residues" evidence="1">
    <location>
        <begin position="1"/>
        <end position="12"/>
    </location>
</feature>
<feature type="transmembrane region" description="Helical" evidence="2">
    <location>
        <begin position="54"/>
        <end position="74"/>
    </location>
</feature>
<evidence type="ECO:0000313" key="3">
    <source>
        <dbReference type="EMBL" id="SVD43851.1"/>
    </source>
</evidence>
<proteinExistence type="predicted"/>
<reference evidence="3" key="1">
    <citation type="submission" date="2018-05" db="EMBL/GenBank/DDBJ databases">
        <authorList>
            <person name="Lanie J.A."/>
            <person name="Ng W.-L."/>
            <person name="Kazmierczak K.M."/>
            <person name="Andrzejewski T.M."/>
            <person name="Davidsen T.M."/>
            <person name="Wayne K.J."/>
            <person name="Tettelin H."/>
            <person name="Glass J.I."/>
            <person name="Rusch D."/>
            <person name="Podicherti R."/>
            <person name="Tsui H.-C.T."/>
            <person name="Winkler M.E."/>
        </authorList>
    </citation>
    <scope>NUCLEOTIDE SEQUENCE</scope>
</reference>
<evidence type="ECO:0000256" key="2">
    <source>
        <dbReference type="SAM" id="Phobius"/>
    </source>
</evidence>
<keyword evidence="2" id="KW-0812">Transmembrane</keyword>
<organism evidence="3">
    <name type="scientific">marine metagenome</name>
    <dbReference type="NCBI Taxonomy" id="408172"/>
    <lineage>
        <taxon>unclassified sequences</taxon>
        <taxon>metagenomes</taxon>
        <taxon>ecological metagenomes</taxon>
    </lineage>
</organism>